<keyword evidence="3" id="KW-1185">Reference proteome</keyword>
<evidence type="ECO:0000256" key="1">
    <source>
        <dbReference type="SAM" id="Coils"/>
    </source>
</evidence>
<evidence type="ECO:0000313" key="3">
    <source>
        <dbReference type="Proteomes" id="UP000053268"/>
    </source>
</evidence>
<dbReference type="AlphaFoldDB" id="A0A194PK90"/>
<accession>A0A194PK90</accession>
<dbReference type="Proteomes" id="UP000053268">
    <property type="component" value="Unassembled WGS sequence"/>
</dbReference>
<reference evidence="2 3" key="1">
    <citation type="journal article" date="2015" name="Nat. Commun.">
        <title>Outbred genome sequencing and CRISPR/Cas9 gene editing in butterflies.</title>
        <authorList>
            <person name="Li X."/>
            <person name="Fan D."/>
            <person name="Zhang W."/>
            <person name="Liu G."/>
            <person name="Zhang L."/>
            <person name="Zhao L."/>
            <person name="Fang X."/>
            <person name="Chen L."/>
            <person name="Dong Y."/>
            <person name="Chen Y."/>
            <person name="Ding Y."/>
            <person name="Zhao R."/>
            <person name="Feng M."/>
            <person name="Zhu Y."/>
            <person name="Feng Y."/>
            <person name="Jiang X."/>
            <person name="Zhu D."/>
            <person name="Xiang H."/>
            <person name="Feng X."/>
            <person name="Li S."/>
            <person name="Wang J."/>
            <person name="Zhang G."/>
            <person name="Kronforst M.R."/>
            <person name="Wang W."/>
        </authorList>
    </citation>
    <scope>NUCLEOTIDE SEQUENCE [LARGE SCALE GENOMIC DNA]</scope>
    <source>
        <strain evidence="2">Ya'a_city_454_Px</strain>
        <tissue evidence="2">Whole body</tissue>
    </source>
</reference>
<organism evidence="2 3">
    <name type="scientific">Papilio xuthus</name>
    <name type="common">Asian swallowtail butterfly</name>
    <dbReference type="NCBI Taxonomy" id="66420"/>
    <lineage>
        <taxon>Eukaryota</taxon>
        <taxon>Metazoa</taxon>
        <taxon>Ecdysozoa</taxon>
        <taxon>Arthropoda</taxon>
        <taxon>Hexapoda</taxon>
        <taxon>Insecta</taxon>
        <taxon>Pterygota</taxon>
        <taxon>Neoptera</taxon>
        <taxon>Endopterygota</taxon>
        <taxon>Lepidoptera</taxon>
        <taxon>Glossata</taxon>
        <taxon>Ditrysia</taxon>
        <taxon>Papilionoidea</taxon>
        <taxon>Papilionidae</taxon>
        <taxon>Papilioninae</taxon>
        <taxon>Papilio</taxon>
    </lineage>
</organism>
<name>A0A194PK90_PAPXU</name>
<feature type="coiled-coil region" evidence="1">
    <location>
        <begin position="181"/>
        <end position="218"/>
    </location>
</feature>
<keyword evidence="1" id="KW-0175">Coiled coil</keyword>
<gene>
    <name evidence="2" type="ORF">RR46_10688</name>
</gene>
<protein>
    <submittedName>
        <fullName evidence="2">Uncharacterized protein</fullName>
    </submittedName>
</protein>
<proteinExistence type="predicted"/>
<evidence type="ECO:0000313" key="2">
    <source>
        <dbReference type="EMBL" id="KPI93428.1"/>
    </source>
</evidence>
<dbReference type="EMBL" id="KQ459602">
    <property type="protein sequence ID" value="KPI93428.1"/>
    <property type="molecule type" value="Genomic_DNA"/>
</dbReference>
<sequence>MSLLMKSKQFAYKALDKLKQTEAFKSTNLYSETQDLIEDIEACINKVDPDYSTHVNNTEGKYVSDENISLITNDQFSIRPNHHFRNISSTPKHQSQANITNYRSAIDSQLLENNRIDNQYLERIETHIRNLQKRDAMINDFMEQTKVWFKENNTMGNQIINTIHLNTENTTEQFKLLKISLDQVKGQIDECRNECKDVVELKKQVAELKKEVFKLKKGSSDSMANDNDLYNLDDNYRSTESTSTFTPHIPFTPSQVMPPFTQRLVPPFPMPSNPYHMYGQNLYSLYNQYSQFTQPQSVPGIS</sequence>
<dbReference type="STRING" id="66420.A0A194PK90"/>